<evidence type="ECO:0000313" key="2">
    <source>
        <dbReference type="EMBL" id="KAK7676667.1"/>
    </source>
</evidence>
<evidence type="ECO:0000313" key="4">
    <source>
        <dbReference type="Proteomes" id="UP001385951"/>
    </source>
</evidence>
<dbReference type="Proteomes" id="UP001385951">
    <property type="component" value="Unassembled WGS sequence"/>
</dbReference>
<organism evidence="2 4">
    <name type="scientific">Cerrena zonata</name>
    <dbReference type="NCBI Taxonomy" id="2478898"/>
    <lineage>
        <taxon>Eukaryota</taxon>
        <taxon>Fungi</taxon>
        <taxon>Dikarya</taxon>
        <taxon>Basidiomycota</taxon>
        <taxon>Agaricomycotina</taxon>
        <taxon>Agaricomycetes</taxon>
        <taxon>Polyporales</taxon>
        <taxon>Cerrenaceae</taxon>
        <taxon>Cerrena</taxon>
    </lineage>
</organism>
<name>A0AAW0FCD2_9APHY</name>
<keyword evidence="4" id="KW-1185">Reference proteome</keyword>
<dbReference type="SUPFAM" id="SSF81383">
    <property type="entry name" value="F-box domain"/>
    <property type="match status" value="1"/>
</dbReference>
<accession>A0AAW0FCD2</accession>
<evidence type="ECO:0000259" key="1">
    <source>
        <dbReference type="Pfam" id="PF12937"/>
    </source>
</evidence>
<gene>
    <name evidence="3" type="ORF">QCA50_016922</name>
    <name evidence="2" type="ORF">QCA50_020349</name>
</gene>
<dbReference type="EMBL" id="JASBNA010000108">
    <property type="protein sequence ID" value="KAK7676667.1"/>
    <property type="molecule type" value="Genomic_DNA"/>
</dbReference>
<dbReference type="InterPro" id="IPR036047">
    <property type="entry name" value="F-box-like_dom_sf"/>
</dbReference>
<sequence length="641" mass="72178">MTLDVTSLLRISRVCRQIHSISLSKQLWVRIYFRDITTQGLPFAPYWKDIDALNAKQLKGLIMHTLRLDHRLSLSYPPIERPFYQRRSVTWVRLVQSQWLLVASSDDITSVITLWSVVSLLTSRSSAPLAEASLSAPVVTGAVDVNGSHVTLAVELSGRIPQIEILTIVKHRNSIMFSRLQTLDGVASLRLLQGDFIGVSLIDNTNVPCIIGWKSGIATKLRYLPDLQGGAVAMHMDNGWIAVVRRSILEVYLHDGTRYKRWKVVELSHGVGTASFRQIIPRDNSGILSASLRLCIVCSAGLFVYEVLCNPGKNIVTLDDIWHHADVLTPSHIPVLINGGFGTTGESVSWLHGHTGLQEFPVRFATARLPTEGNPRPTISEWHDVNMPALYSLGVYDYDEARGVLVLGNAYGELSLYDFSHSDPRLFGKCLATKLTPTPRSNQEILPTHRIPSYPAPPFPSWENPEYIKDDLFQFWSQHGVVGSPPGWSRDFESVHEYLPWHSPFLGRGSGSSFAFRALERAGHFYGRPVPLLHTYNALCHYDLAIVDVGGLLFLKDSDEPVIYIVDEGITLEQLVASVHQGWFPAKEVPLDITEMYREILFYSMMLHERRDKGRNRCLELYRRGGRVNPRFLQSEPPQQD</sequence>
<proteinExistence type="predicted"/>
<dbReference type="EMBL" id="JASBNA010000053">
    <property type="protein sequence ID" value="KAK7679976.1"/>
    <property type="molecule type" value="Genomic_DNA"/>
</dbReference>
<dbReference type="AlphaFoldDB" id="A0AAW0FCD2"/>
<feature type="domain" description="F-box" evidence="1">
    <location>
        <begin position="3"/>
        <end position="34"/>
    </location>
</feature>
<dbReference type="InterPro" id="IPR001810">
    <property type="entry name" value="F-box_dom"/>
</dbReference>
<evidence type="ECO:0000313" key="3">
    <source>
        <dbReference type="EMBL" id="KAK7679976.1"/>
    </source>
</evidence>
<dbReference type="Pfam" id="PF12937">
    <property type="entry name" value="F-box-like"/>
    <property type="match status" value="1"/>
</dbReference>
<reference evidence="2 4" key="1">
    <citation type="submission" date="2022-09" db="EMBL/GenBank/DDBJ databases">
        <authorList>
            <person name="Palmer J.M."/>
        </authorList>
    </citation>
    <scope>NUCLEOTIDE SEQUENCE [LARGE SCALE GENOMIC DNA]</scope>
    <source>
        <strain evidence="2 4">DSM 7382</strain>
    </source>
</reference>
<protein>
    <recommendedName>
        <fullName evidence="1">F-box domain-containing protein</fullName>
    </recommendedName>
</protein>
<comment type="caution">
    <text evidence="2">The sequence shown here is derived from an EMBL/GenBank/DDBJ whole genome shotgun (WGS) entry which is preliminary data.</text>
</comment>